<dbReference type="Proteomes" id="UP001283361">
    <property type="component" value="Unassembled WGS sequence"/>
</dbReference>
<protein>
    <submittedName>
        <fullName evidence="1">Uncharacterized protein</fullName>
    </submittedName>
</protein>
<sequence>MINDILNSSVSLAQEYMFRGLGLDPREAYRPIVLVFGRKCGALFGRKRGALFGRKLGALFGGKCGALFGRKCGALFGRKTFYRFDTRTSLHAQHQKQLEDSGMAESKLNLRV</sequence>
<dbReference type="EMBL" id="JAWDGP010005256">
    <property type="protein sequence ID" value="KAK3758630.1"/>
    <property type="molecule type" value="Genomic_DNA"/>
</dbReference>
<comment type="caution">
    <text evidence="1">The sequence shown here is derived from an EMBL/GenBank/DDBJ whole genome shotgun (WGS) entry which is preliminary data.</text>
</comment>
<dbReference type="AlphaFoldDB" id="A0AAE0YWZ6"/>
<organism evidence="1 2">
    <name type="scientific">Elysia crispata</name>
    <name type="common">lettuce slug</name>
    <dbReference type="NCBI Taxonomy" id="231223"/>
    <lineage>
        <taxon>Eukaryota</taxon>
        <taxon>Metazoa</taxon>
        <taxon>Spiralia</taxon>
        <taxon>Lophotrochozoa</taxon>
        <taxon>Mollusca</taxon>
        <taxon>Gastropoda</taxon>
        <taxon>Heterobranchia</taxon>
        <taxon>Euthyneura</taxon>
        <taxon>Panpulmonata</taxon>
        <taxon>Sacoglossa</taxon>
        <taxon>Placobranchoidea</taxon>
        <taxon>Plakobranchidae</taxon>
        <taxon>Elysia</taxon>
    </lineage>
</organism>
<name>A0AAE0YWZ6_9GAST</name>
<keyword evidence="2" id="KW-1185">Reference proteome</keyword>
<proteinExistence type="predicted"/>
<gene>
    <name evidence="1" type="ORF">RRG08_019540</name>
</gene>
<reference evidence="1" key="1">
    <citation type="journal article" date="2023" name="G3 (Bethesda)">
        <title>A reference genome for the long-term kleptoplast-retaining sea slug Elysia crispata morphotype clarki.</title>
        <authorList>
            <person name="Eastman K.E."/>
            <person name="Pendleton A.L."/>
            <person name="Shaikh M.A."/>
            <person name="Suttiyut T."/>
            <person name="Ogas R."/>
            <person name="Tomko P."/>
            <person name="Gavelis G."/>
            <person name="Widhalm J.R."/>
            <person name="Wisecaver J.H."/>
        </authorList>
    </citation>
    <scope>NUCLEOTIDE SEQUENCE</scope>
    <source>
        <strain evidence="1">ECLA1</strain>
    </source>
</reference>
<evidence type="ECO:0000313" key="2">
    <source>
        <dbReference type="Proteomes" id="UP001283361"/>
    </source>
</evidence>
<evidence type="ECO:0000313" key="1">
    <source>
        <dbReference type="EMBL" id="KAK3758630.1"/>
    </source>
</evidence>
<accession>A0AAE0YWZ6</accession>